<dbReference type="OrthoDB" id="5508079at2"/>
<evidence type="ECO:0000313" key="4">
    <source>
        <dbReference type="Proteomes" id="UP000260680"/>
    </source>
</evidence>
<dbReference type="AlphaFoldDB" id="A0A3E2N822"/>
<comment type="caution">
    <text evidence="3">The sequence shown here is derived from an EMBL/GenBank/DDBJ whole genome shotgun (WGS) entry which is preliminary data.</text>
</comment>
<feature type="transmembrane region" description="Helical" evidence="1">
    <location>
        <begin position="56"/>
        <end position="77"/>
    </location>
</feature>
<dbReference type="Gene3D" id="1.20.120.1220">
    <property type="match status" value="1"/>
</dbReference>
<gene>
    <name evidence="3" type="ORF">DS742_20560</name>
</gene>
<protein>
    <submittedName>
        <fullName evidence="3">Prepilin peptidase</fullName>
    </submittedName>
</protein>
<feature type="transmembrane region" description="Helical" evidence="1">
    <location>
        <begin position="83"/>
        <end position="113"/>
    </location>
</feature>
<dbReference type="GO" id="GO:0004190">
    <property type="term" value="F:aspartic-type endopeptidase activity"/>
    <property type="evidence" value="ECO:0007669"/>
    <property type="project" value="InterPro"/>
</dbReference>
<keyword evidence="1" id="KW-0812">Transmembrane</keyword>
<evidence type="ECO:0000259" key="2">
    <source>
        <dbReference type="Pfam" id="PF01478"/>
    </source>
</evidence>
<evidence type="ECO:0000256" key="1">
    <source>
        <dbReference type="SAM" id="Phobius"/>
    </source>
</evidence>
<dbReference type="Proteomes" id="UP000260680">
    <property type="component" value="Unassembled WGS sequence"/>
</dbReference>
<name>A0A3E2N822_9FIRM</name>
<accession>A0A3E2N822</accession>
<keyword evidence="1" id="KW-1133">Transmembrane helix</keyword>
<keyword evidence="1" id="KW-0472">Membrane</keyword>
<feature type="domain" description="Prepilin type IV endopeptidase peptidase" evidence="2">
    <location>
        <begin position="1"/>
        <end position="111"/>
    </location>
</feature>
<dbReference type="Pfam" id="PF01478">
    <property type="entry name" value="Peptidase_A24"/>
    <property type="match status" value="1"/>
</dbReference>
<evidence type="ECO:0000313" key="3">
    <source>
        <dbReference type="EMBL" id="RFZ77031.1"/>
    </source>
</evidence>
<reference evidence="3 4" key="1">
    <citation type="submission" date="2018-07" db="EMBL/GenBank/DDBJ databases">
        <title>New species, Clostridium PI-S10-A1B.</title>
        <authorList>
            <person name="Krishna G."/>
            <person name="Summeta K."/>
            <person name="Shikha S."/>
            <person name="Prabhu P.B."/>
            <person name="Suresh K."/>
        </authorList>
    </citation>
    <scope>NUCLEOTIDE SEQUENCE [LARGE SCALE GENOMIC DNA]</scope>
    <source>
        <strain evidence="3 4">PI-S10-A1B</strain>
    </source>
</reference>
<dbReference type="InterPro" id="IPR000045">
    <property type="entry name" value="Prepilin_IV_endopep_pep"/>
</dbReference>
<proteinExistence type="predicted"/>
<dbReference type="EMBL" id="QOHO01000070">
    <property type="protein sequence ID" value="RFZ77031.1"/>
    <property type="molecule type" value="Genomic_DNA"/>
</dbReference>
<sequence>MVLLFILAAGSYFDVREHRIPNWLVLTGIAAGLFLSGLGTGGMGGSQAVLQEMTSFACRFLVVTAGFFILFICRMIGAGDIKIIALICGYLGFSVGFAAVACGFLIGAFWSLVLMTVKGCAFQRFSYFLTYFRSLLQTKKITAYYSSVLDGYDAVIPLGLCMFLGAVLAVVFF</sequence>
<dbReference type="GO" id="GO:0016020">
    <property type="term" value="C:membrane"/>
    <property type="evidence" value="ECO:0007669"/>
    <property type="project" value="InterPro"/>
</dbReference>
<feature type="transmembrane region" description="Helical" evidence="1">
    <location>
        <begin position="23"/>
        <end position="44"/>
    </location>
</feature>
<feature type="transmembrane region" description="Helical" evidence="1">
    <location>
        <begin position="151"/>
        <end position="172"/>
    </location>
</feature>
<organism evidence="3 4">
    <name type="scientific">Lacrimispora amygdalina</name>
    <dbReference type="NCBI Taxonomy" id="253257"/>
    <lineage>
        <taxon>Bacteria</taxon>
        <taxon>Bacillati</taxon>
        <taxon>Bacillota</taxon>
        <taxon>Clostridia</taxon>
        <taxon>Lachnospirales</taxon>
        <taxon>Lachnospiraceae</taxon>
        <taxon>Lacrimispora</taxon>
    </lineage>
</organism>